<feature type="transmembrane region" description="Helical" evidence="2">
    <location>
        <begin position="370"/>
        <end position="393"/>
    </location>
</feature>
<dbReference type="Gene3D" id="1.20.1250.20">
    <property type="entry name" value="MFS general substrate transporter like domains"/>
    <property type="match status" value="2"/>
</dbReference>
<evidence type="ECO:0000256" key="2">
    <source>
        <dbReference type="SAM" id="Phobius"/>
    </source>
</evidence>
<feature type="region of interest" description="Disordered" evidence="1">
    <location>
        <begin position="219"/>
        <end position="241"/>
    </location>
</feature>
<feature type="transmembrane region" description="Helical" evidence="2">
    <location>
        <begin position="102"/>
        <end position="126"/>
    </location>
</feature>
<sequence length="443" mass="46074">MALQGYAAVLRVQQARSILLLGLLIRIPMWALNVALTLHVVKHLGLSYTMAGLITTAATVAQAVSAPWRGRLLDRIGLRRTVFPSLVVLTVCWAIGPWAGYWVLLPLVFAGGLFTLPTFSIVRQVLLVSVPQAHRKSALAIDSVAVELSFMAGPALGVWLATSWQTPGALLLFGLLDVAGGALLWLRNPAISSQGSVAAEAEPPTAEAAAQPSGEIAAQSTGVAPVPQHDDPQQAGTRPAAVSRRDWVGPMLLAVLGATAACTVVLTGTDVAVVAMLRQWGYESSIGWVLTLWGLGSAIGGLIYGALRRHPSAFVLTLLLGAATIPVALADQRWTMAVLLVIAGMFCAPAITASIDALTRLVPEQVRGEALGWHGAALTAGTGLGAPVVGFVIDRAGAPSGFVAAGAVGVMAGGVGLALSWYRRHRRGSDRRRPERAGQPVGG</sequence>
<dbReference type="SUPFAM" id="SSF103473">
    <property type="entry name" value="MFS general substrate transporter"/>
    <property type="match status" value="1"/>
</dbReference>
<feature type="transmembrane region" description="Helical" evidence="2">
    <location>
        <begin position="138"/>
        <end position="162"/>
    </location>
</feature>
<dbReference type="PANTHER" id="PTHR23542:SF1">
    <property type="entry name" value="MAJOR FACILITATOR SUPERFAMILY (MFS) PROFILE DOMAIN-CONTAINING PROTEIN"/>
    <property type="match status" value="1"/>
</dbReference>
<dbReference type="GO" id="GO:0022857">
    <property type="term" value="F:transmembrane transporter activity"/>
    <property type="evidence" value="ECO:0007669"/>
    <property type="project" value="InterPro"/>
</dbReference>
<comment type="caution">
    <text evidence="3">The sequence shown here is derived from an EMBL/GenBank/DDBJ whole genome shotgun (WGS) entry which is preliminary data.</text>
</comment>
<dbReference type="Pfam" id="PF07690">
    <property type="entry name" value="MFS_1"/>
    <property type="match status" value="2"/>
</dbReference>
<keyword evidence="2" id="KW-0812">Transmembrane</keyword>
<feature type="transmembrane region" description="Helical" evidence="2">
    <location>
        <begin position="399"/>
        <end position="422"/>
    </location>
</feature>
<evidence type="ECO:0000256" key="1">
    <source>
        <dbReference type="SAM" id="MobiDB-lite"/>
    </source>
</evidence>
<dbReference type="RefSeq" id="WP_171200259.1">
    <property type="nucleotide sequence ID" value="NZ_JABEND010000007.1"/>
</dbReference>
<feature type="transmembrane region" description="Helical" evidence="2">
    <location>
        <begin position="286"/>
        <end position="306"/>
    </location>
</feature>
<keyword evidence="4" id="KW-1185">Reference proteome</keyword>
<proteinExistence type="predicted"/>
<dbReference type="EMBL" id="JABEND010000007">
    <property type="protein sequence ID" value="NNG36561.1"/>
    <property type="molecule type" value="Genomic_DNA"/>
</dbReference>
<feature type="transmembrane region" description="Helical" evidence="2">
    <location>
        <begin position="247"/>
        <end position="266"/>
    </location>
</feature>
<dbReference type="Proteomes" id="UP000562984">
    <property type="component" value="Unassembled WGS sequence"/>
</dbReference>
<evidence type="ECO:0000313" key="3">
    <source>
        <dbReference type="EMBL" id="NNG36561.1"/>
    </source>
</evidence>
<dbReference type="InterPro" id="IPR011701">
    <property type="entry name" value="MFS"/>
</dbReference>
<dbReference type="PANTHER" id="PTHR23542">
    <property type="match status" value="1"/>
</dbReference>
<feature type="transmembrane region" description="Helical" evidence="2">
    <location>
        <begin position="313"/>
        <end position="330"/>
    </location>
</feature>
<keyword evidence="2" id="KW-0472">Membrane</keyword>
<gene>
    <name evidence="3" type="ORF">HKD39_12740</name>
</gene>
<organism evidence="3 4">
    <name type="scientific">Nakamurella aerolata</name>
    <dbReference type="NCBI Taxonomy" id="1656892"/>
    <lineage>
        <taxon>Bacteria</taxon>
        <taxon>Bacillati</taxon>
        <taxon>Actinomycetota</taxon>
        <taxon>Actinomycetes</taxon>
        <taxon>Nakamurellales</taxon>
        <taxon>Nakamurellaceae</taxon>
        <taxon>Nakamurella</taxon>
    </lineage>
</organism>
<dbReference type="InterPro" id="IPR036259">
    <property type="entry name" value="MFS_trans_sf"/>
</dbReference>
<evidence type="ECO:0000313" key="4">
    <source>
        <dbReference type="Proteomes" id="UP000562984"/>
    </source>
</evidence>
<feature type="transmembrane region" description="Helical" evidence="2">
    <location>
        <begin position="168"/>
        <end position="186"/>
    </location>
</feature>
<accession>A0A849ABN7</accession>
<feature type="transmembrane region" description="Helical" evidence="2">
    <location>
        <begin position="18"/>
        <end position="40"/>
    </location>
</feature>
<feature type="transmembrane region" description="Helical" evidence="2">
    <location>
        <begin position="336"/>
        <end position="358"/>
    </location>
</feature>
<feature type="transmembrane region" description="Helical" evidence="2">
    <location>
        <begin position="77"/>
        <end position="96"/>
    </location>
</feature>
<dbReference type="AlphaFoldDB" id="A0A849ABN7"/>
<protein>
    <submittedName>
        <fullName evidence="3">MFS transporter</fullName>
    </submittedName>
</protein>
<name>A0A849ABN7_9ACTN</name>
<keyword evidence="2" id="KW-1133">Transmembrane helix</keyword>
<reference evidence="3 4" key="1">
    <citation type="submission" date="2020-05" db="EMBL/GenBank/DDBJ databases">
        <title>Nakamurella sp. DB0629 isolated from air conditioner.</title>
        <authorList>
            <person name="Kim D.H."/>
            <person name="Kim D.-U."/>
        </authorList>
    </citation>
    <scope>NUCLEOTIDE SEQUENCE [LARGE SCALE GENOMIC DNA]</scope>
    <source>
        <strain evidence="3 4">DB0629</strain>
    </source>
</reference>
<feature type="transmembrane region" description="Helical" evidence="2">
    <location>
        <begin position="46"/>
        <end position="65"/>
    </location>
</feature>